<gene>
    <name evidence="2" type="ORF">GCM10007927_09490</name>
</gene>
<proteinExistence type="predicted"/>
<comment type="caution">
    <text evidence="2">The sequence shown here is derived from an EMBL/GenBank/DDBJ whole genome shotgun (WGS) entry which is preliminary data.</text>
</comment>
<feature type="transmembrane region" description="Helical" evidence="1">
    <location>
        <begin position="6"/>
        <end position="27"/>
    </location>
</feature>
<keyword evidence="3" id="KW-1185">Reference proteome</keyword>
<sequence>MSSFLEFIVAPNVVTGVLSLIFGLLVMRTFAPYAFRVRGHATVHLGAALFWLAARGVGRSVWWDFFQGFDLGNSSNWFWNLMSLYATYHALRGFLLLLGPEEREDYNILTVAFYPRRLWKRIHGDDEK</sequence>
<evidence type="ECO:0000256" key="1">
    <source>
        <dbReference type="SAM" id="Phobius"/>
    </source>
</evidence>
<keyword evidence="1" id="KW-1133">Transmembrane helix</keyword>
<protein>
    <submittedName>
        <fullName evidence="2">Uncharacterized protein</fullName>
    </submittedName>
</protein>
<name>A0ABQ5VGD5_9RHOB</name>
<accession>A0ABQ5VGD5</accession>
<dbReference type="RefSeq" id="WP_284371044.1">
    <property type="nucleotide sequence ID" value="NZ_BSNL01000001.1"/>
</dbReference>
<feature type="transmembrane region" description="Helical" evidence="1">
    <location>
        <begin position="39"/>
        <end position="57"/>
    </location>
</feature>
<keyword evidence="1" id="KW-0812">Transmembrane</keyword>
<dbReference type="EMBL" id="BSNL01000001">
    <property type="protein sequence ID" value="GLQ26146.1"/>
    <property type="molecule type" value="Genomic_DNA"/>
</dbReference>
<feature type="transmembrane region" description="Helical" evidence="1">
    <location>
        <begin position="77"/>
        <end position="98"/>
    </location>
</feature>
<keyword evidence="1" id="KW-0472">Membrane</keyword>
<organism evidence="2 3">
    <name type="scientific">Sulfitobacter pacificus</name>
    <dbReference type="NCBI Taxonomy" id="1499314"/>
    <lineage>
        <taxon>Bacteria</taxon>
        <taxon>Pseudomonadati</taxon>
        <taxon>Pseudomonadota</taxon>
        <taxon>Alphaproteobacteria</taxon>
        <taxon>Rhodobacterales</taxon>
        <taxon>Roseobacteraceae</taxon>
        <taxon>Sulfitobacter</taxon>
    </lineage>
</organism>
<evidence type="ECO:0000313" key="3">
    <source>
        <dbReference type="Proteomes" id="UP001161388"/>
    </source>
</evidence>
<reference evidence="2" key="1">
    <citation type="journal article" date="2014" name="Int. J. Syst. Evol. Microbiol.">
        <title>Complete genome of a new Firmicutes species belonging to the dominant human colonic microbiota ('Ruminococcus bicirculans') reveals two chromosomes and a selective capacity to utilize plant glucans.</title>
        <authorList>
            <consortium name="NISC Comparative Sequencing Program"/>
            <person name="Wegmann U."/>
            <person name="Louis P."/>
            <person name="Goesmann A."/>
            <person name="Henrissat B."/>
            <person name="Duncan S.H."/>
            <person name="Flint H.J."/>
        </authorList>
    </citation>
    <scope>NUCLEOTIDE SEQUENCE</scope>
    <source>
        <strain evidence="2">NBRC 109915</strain>
    </source>
</reference>
<evidence type="ECO:0000313" key="2">
    <source>
        <dbReference type="EMBL" id="GLQ26146.1"/>
    </source>
</evidence>
<dbReference type="Proteomes" id="UP001161388">
    <property type="component" value="Unassembled WGS sequence"/>
</dbReference>
<reference evidence="2" key="2">
    <citation type="submission" date="2023-01" db="EMBL/GenBank/DDBJ databases">
        <title>Draft genome sequence of Sulfitobacter pacificus strain NBRC 109915.</title>
        <authorList>
            <person name="Sun Q."/>
            <person name="Mori K."/>
        </authorList>
    </citation>
    <scope>NUCLEOTIDE SEQUENCE</scope>
    <source>
        <strain evidence="2">NBRC 109915</strain>
    </source>
</reference>